<name>A0A9P5SRN4_9FUNG</name>
<reference evidence="1" key="1">
    <citation type="journal article" date="2020" name="Fungal Divers.">
        <title>Resolving the Mortierellaceae phylogeny through synthesis of multi-gene phylogenetics and phylogenomics.</title>
        <authorList>
            <person name="Vandepol N."/>
            <person name="Liber J."/>
            <person name="Desiro A."/>
            <person name="Na H."/>
            <person name="Kennedy M."/>
            <person name="Barry K."/>
            <person name="Grigoriev I.V."/>
            <person name="Miller A.N."/>
            <person name="O'Donnell K."/>
            <person name="Stajich J.E."/>
            <person name="Bonito G."/>
        </authorList>
    </citation>
    <scope>NUCLEOTIDE SEQUENCE</scope>
    <source>
        <strain evidence="1">NVP1</strain>
    </source>
</reference>
<comment type="caution">
    <text evidence="1">The sequence shown here is derived from an EMBL/GenBank/DDBJ whole genome shotgun (WGS) entry which is preliminary data.</text>
</comment>
<evidence type="ECO:0000313" key="1">
    <source>
        <dbReference type="EMBL" id="KAF9333770.1"/>
    </source>
</evidence>
<keyword evidence="2" id="KW-1185">Reference proteome</keyword>
<organism evidence="1 2">
    <name type="scientific">Podila minutissima</name>
    <dbReference type="NCBI Taxonomy" id="64525"/>
    <lineage>
        <taxon>Eukaryota</taxon>
        <taxon>Fungi</taxon>
        <taxon>Fungi incertae sedis</taxon>
        <taxon>Mucoromycota</taxon>
        <taxon>Mortierellomycotina</taxon>
        <taxon>Mortierellomycetes</taxon>
        <taxon>Mortierellales</taxon>
        <taxon>Mortierellaceae</taxon>
        <taxon>Podila</taxon>
    </lineage>
</organism>
<dbReference type="EMBL" id="JAAAUY010000183">
    <property type="protein sequence ID" value="KAF9333770.1"/>
    <property type="molecule type" value="Genomic_DNA"/>
</dbReference>
<gene>
    <name evidence="1" type="ORF">BG006_003179</name>
</gene>
<accession>A0A9P5SRN4</accession>
<sequence>MLNELSRIEMFVTRIETVGKQEEIVTELSRTVTHLEQTLYNFELENGQGARTEDASGRVMLQRYMIRTGLVEMFPKSSEHLGIDPVIAGASFLEGTYKDQYSSFSSLICKQCINQAGPLFSKYKARVEEQFNTLKEVTNQSDEPCLTPELQSWLSELTTDIVADALFSGRAMSQQTPEGAHLSDYINRVSSGNTWENNQIHAS</sequence>
<evidence type="ECO:0000313" key="2">
    <source>
        <dbReference type="Proteomes" id="UP000696485"/>
    </source>
</evidence>
<proteinExistence type="predicted"/>
<dbReference type="Proteomes" id="UP000696485">
    <property type="component" value="Unassembled WGS sequence"/>
</dbReference>
<dbReference type="AlphaFoldDB" id="A0A9P5SRN4"/>
<protein>
    <submittedName>
        <fullName evidence="1">Uncharacterized protein</fullName>
    </submittedName>
</protein>